<dbReference type="EMBL" id="JAWLNX010000004">
    <property type="protein sequence ID" value="MEB3367214.1"/>
    <property type="molecule type" value="Genomic_DNA"/>
</dbReference>
<comment type="caution">
    <text evidence="10">The sequence shown here is derived from an EMBL/GenBank/DDBJ whole genome shotgun (WGS) entry which is preliminary data.</text>
</comment>
<feature type="domain" description="2Fe-2S ferredoxin-type" evidence="8">
    <location>
        <begin position="210"/>
        <end position="294"/>
    </location>
</feature>
<keyword evidence="6" id="KW-0408">Iron</keyword>
<dbReference type="InterPro" id="IPR001041">
    <property type="entry name" value="2Fe-2S_ferredoxin-type"/>
</dbReference>
<dbReference type="SUPFAM" id="SSF63380">
    <property type="entry name" value="Riboflavin synthase domain-like"/>
    <property type="match status" value="1"/>
</dbReference>
<dbReference type="PROSITE" id="PS51384">
    <property type="entry name" value="FAD_FR"/>
    <property type="match status" value="1"/>
</dbReference>
<evidence type="ECO:0000256" key="5">
    <source>
        <dbReference type="ARBA" id="ARBA00023002"/>
    </source>
</evidence>
<keyword evidence="4" id="KW-0479">Metal-binding</keyword>
<proteinExistence type="predicted"/>
<dbReference type="RefSeq" id="WP_324264773.1">
    <property type="nucleotide sequence ID" value="NZ_JAWLNX010000004.1"/>
</dbReference>
<evidence type="ECO:0000256" key="2">
    <source>
        <dbReference type="ARBA" id="ARBA00022630"/>
    </source>
</evidence>
<evidence type="ECO:0000259" key="8">
    <source>
        <dbReference type="PROSITE" id="PS51085"/>
    </source>
</evidence>
<dbReference type="InterPro" id="IPR017927">
    <property type="entry name" value="FAD-bd_FR_type"/>
</dbReference>
<protein>
    <submittedName>
        <fullName evidence="10">2Fe-2S iron-sulfur cluster-binding protein</fullName>
    </submittedName>
</protein>
<dbReference type="InterPro" id="IPR036010">
    <property type="entry name" value="2Fe-2S_ferredoxin-like_sf"/>
</dbReference>
<dbReference type="SUPFAM" id="SSF54292">
    <property type="entry name" value="2Fe-2S ferredoxin-like"/>
    <property type="match status" value="1"/>
</dbReference>
<dbReference type="InterPro" id="IPR050415">
    <property type="entry name" value="MRET"/>
</dbReference>
<evidence type="ECO:0000256" key="6">
    <source>
        <dbReference type="ARBA" id="ARBA00023004"/>
    </source>
</evidence>
<dbReference type="Pfam" id="PF00111">
    <property type="entry name" value="Fer2"/>
    <property type="match status" value="1"/>
</dbReference>
<dbReference type="Pfam" id="PF22290">
    <property type="entry name" value="DmmA-like_N"/>
    <property type="match status" value="1"/>
</dbReference>
<dbReference type="PROSITE" id="PS51085">
    <property type="entry name" value="2FE2S_FER_2"/>
    <property type="match status" value="1"/>
</dbReference>
<accession>A0ABU6A751</accession>
<gene>
    <name evidence="10" type="ORF">R4I43_07330</name>
</gene>
<sequence length="294" mass="32354">MNRLTVADTRLIGDDVRRIRLVGELRPYAPGSHVEVLCGRDGRGRPRWNSYSLTGDGFQPEHYEISVRLGSGGSRWMHRLRPGDVVETGHPRSGFAPVLTARHHLLVAAGIGVTPILSHFRAAELWQRSVEVHYVSRDGAHADDLRGHITGSRDEFWRALDLTDQPLGTHLYLCGPKSFMDEVTTRAREAGWPRTRIHAEHFGAAPATGGPFTAQLRRSGTTLAVQEDDTLLDALEAAGVEVSSRCRKGVCGECVTPITAGDPLHHDLYLSEAQRTTHITPCVSRARGTLELDL</sequence>
<evidence type="ECO:0000313" key="11">
    <source>
        <dbReference type="Proteomes" id="UP001327093"/>
    </source>
</evidence>
<organism evidence="10 11">
    <name type="scientific">Saccharopolyspora mangrovi</name>
    <dbReference type="NCBI Taxonomy" id="3082379"/>
    <lineage>
        <taxon>Bacteria</taxon>
        <taxon>Bacillati</taxon>
        <taxon>Actinomycetota</taxon>
        <taxon>Actinomycetes</taxon>
        <taxon>Pseudonocardiales</taxon>
        <taxon>Pseudonocardiaceae</taxon>
        <taxon>Saccharopolyspora</taxon>
    </lineage>
</organism>
<dbReference type="InterPro" id="IPR054582">
    <property type="entry name" value="DmmA-like_N"/>
</dbReference>
<evidence type="ECO:0000256" key="3">
    <source>
        <dbReference type="ARBA" id="ARBA00022714"/>
    </source>
</evidence>
<dbReference type="CDD" id="cd00207">
    <property type="entry name" value="fer2"/>
    <property type="match status" value="1"/>
</dbReference>
<keyword evidence="7" id="KW-0411">Iron-sulfur</keyword>
<keyword evidence="11" id="KW-1185">Reference proteome</keyword>
<keyword evidence="3" id="KW-0001">2Fe-2S</keyword>
<evidence type="ECO:0000259" key="9">
    <source>
        <dbReference type="PROSITE" id="PS51384"/>
    </source>
</evidence>
<dbReference type="CDD" id="cd06185">
    <property type="entry name" value="PDR_like"/>
    <property type="match status" value="1"/>
</dbReference>
<dbReference type="Proteomes" id="UP001327093">
    <property type="component" value="Unassembled WGS sequence"/>
</dbReference>
<dbReference type="Gene3D" id="3.10.20.30">
    <property type="match status" value="1"/>
</dbReference>
<dbReference type="Gene3D" id="3.40.50.80">
    <property type="entry name" value="Nucleotide-binding domain of ferredoxin-NADP reductase (FNR) module"/>
    <property type="match status" value="1"/>
</dbReference>
<dbReference type="InterPro" id="IPR012675">
    <property type="entry name" value="Beta-grasp_dom_sf"/>
</dbReference>
<evidence type="ECO:0000256" key="4">
    <source>
        <dbReference type="ARBA" id="ARBA00022723"/>
    </source>
</evidence>
<reference evidence="10 11" key="1">
    <citation type="submission" date="2023-10" db="EMBL/GenBank/DDBJ databases">
        <title>Saccharopolyspora sp. nov., isolated from mangrove soil.</title>
        <authorList>
            <person name="Lu Y."/>
            <person name="Liu W."/>
        </authorList>
    </citation>
    <scope>NUCLEOTIDE SEQUENCE [LARGE SCALE GENOMIC DNA]</scope>
    <source>
        <strain evidence="10 11">S2-29</strain>
    </source>
</reference>
<dbReference type="InterPro" id="IPR039261">
    <property type="entry name" value="FNR_nucleotide-bd"/>
</dbReference>
<dbReference type="SUPFAM" id="SSF52343">
    <property type="entry name" value="Ferredoxin reductase-like, C-terminal NADP-linked domain"/>
    <property type="match status" value="1"/>
</dbReference>
<evidence type="ECO:0000256" key="1">
    <source>
        <dbReference type="ARBA" id="ARBA00001974"/>
    </source>
</evidence>
<feature type="domain" description="FAD-binding FR-type" evidence="9">
    <location>
        <begin position="1"/>
        <end position="98"/>
    </location>
</feature>
<name>A0ABU6A751_9PSEU</name>
<dbReference type="PANTHER" id="PTHR47354">
    <property type="entry name" value="NADH OXIDOREDUCTASE HCR"/>
    <property type="match status" value="1"/>
</dbReference>
<keyword evidence="5" id="KW-0560">Oxidoreductase</keyword>
<keyword evidence="2" id="KW-0285">Flavoprotein</keyword>
<dbReference type="Gene3D" id="2.40.30.10">
    <property type="entry name" value="Translation factors"/>
    <property type="match status" value="1"/>
</dbReference>
<evidence type="ECO:0000256" key="7">
    <source>
        <dbReference type="ARBA" id="ARBA00023014"/>
    </source>
</evidence>
<evidence type="ECO:0000313" key="10">
    <source>
        <dbReference type="EMBL" id="MEB3367214.1"/>
    </source>
</evidence>
<dbReference type="PANTHER" id="PTHR47354:SF1">
    <property type="entry name" value="CARNITINE MONOOXYGENASE REDUCTASE SUBUNIT"/>
    <property type="match status" value="1"/>
</dbReference>
<dbReference type="InterPro" id="IPR017938">
    <property type="entry name" value="Riboflavin_synthase-like_b-brl"/>
</dbReference>
<dbReference type="PRINTS" id="PR00409">
    <property type="entry name" value="PHDIOXRDTASE"/>
</dbReference>
<comment type="cofactor">
    <cofactor evidence="1">
        <name>FAD</name>
        <dbReference type="ChEBI" id="CHEBI:57692"/>
    </cofactor>
</comment>